<dbReference type="AlphaFoldDB" id="A0A6J3ES14"/>
<dbReference type="SUPFAM" id="SSF81321">
    <property type="entry name" value="Family A G protein-coupled receptor-like"/>
    <property type="match status" value="1"/>
</dbReference>
<evidence type="ECO:0000313" key="14">
    <source>
        <dbReference type="RefSeq" id="XP_032096985.1"/>
    </source>
</evidence>
<evidence type="ECO:0000256" key="11">
    <source>
        <dbReference type="RuleBase" id="RU363047"/>
    </source>
</evidence>
<evidence type="ECO:0000256" key="1">
    <source>
        <dbReference type="ARBA" id="ARBA00004141"/>
    </source>
</evidence>
<keyword evidence="9 10" id="KW-0807">Transducer</keyword>
<dbReference type="InterPro" id="IPR000725">
    <property type="entry name" value="Olfact_rcpt"/>
</dbReference>
<evidence type="ECO:0000256" key="6">
    <source>
        <dbReference type="ARBA" id="ARBA00023040"/>
    </source>
</evidence>
<dbReference type="PANTHER" id="PTHR26450">
    <property type="entry name" value="OLFACTORY RECEPTOR 56B1-RELATED"/>
    <property type="match status" value="1"/>
</dbReference>
<dbReference type="CDD" id="cd15222">
    <property type="entry name" value="7tmA_OR51-like"/>
    <property type="match status" value="1"/>
</dbReference>
<sequence length="313" mass="35461">MSICNTSEMENSVFYLVGIPGMEHANIWISIPICLMYTVTILGNCTILFFIKTEPSLHEPMYYFLSMLAFSDLGLSLSSLPTMLRIFLFNAPGISLDVCIAQEFFIHGFSAMESSVLLIMSFDRFIAICNPLRYTSILTSARVIQIGLAFSLKNVLLILPFPFTLKHLKYCKKNLLSQSYCLHQDVMKLACSDNKVNIIYGLFVALTAILDLTFIFTSYMLILKAVLNIASQKERLKVLDTCVSHVCAVLIFYVPIISLAVIYRFAKHSFPVIRILIADVFLLVPPLMNPFVYCVKSQRIRNLVLQKLCQKKS</sequence>
<feature type="transmembrane region" description="Helical" evidence="11">
    <location>
        <begin position="243"/>
        <end position="266"/>
    </location>
</feature>
<feature type="transmembrane region" description="Helical" evidence="11">
    <location>
        <begin position="143"/>
        <end position="163"/>
    </location>
</feature>
<feature type="transmembrane region" description="Helical" evidence="11">
    <location>
        <begin position="198"/>
        <end position="222"/>
    </location>
</feature>
<evidence type="ECO:0000256" key="7">
    <source>
        <dbReference type="ARBA" id="ARBA00023136"/>
    </source>
</evidence>
<evidence type="ECO:0000256" key="5">
    <source>
        <dbReference type="ARBA" id="ARBA00022989"/>
    </source>
</evidence>
<evidence type="ECO:0000259" key="12">
    <source>
        <dbReference type="PROSITE" id="PS50262"/>
    </source>
</evidence>
<feature type="domain" description="G-protein coupled receptors family 1 profile" evidence="12">
    <location>
        <begin position="43"/>
        <end position="293"/>
    </location>
</feature>
<dbReference type="Proteomes" id="UP000504640">
    <property type="component" value="Unplaced"/>
</dbReference>
<dbReference type="GO" id="GO:0004930">
    <property type="term" value="F:G protein-coupled receptor activity"/>
    <property type="evidence" value="ECO:0007669"/>
    <property type="project" value="UniProtKB-KW"/>
</dbReference>
<dbReference type="PRINTS" id="PR00237">
    <property type="entry name" value="GPCRRHODOPSN"/>
</dbReference>
<reference evidence="14" key="1">
    <citation type="submission" date="2025-08" db="UniProtKB">
        <authorList>
            <consortium name="RefSeq"/>
        </authorList>
    </citation>
    <scope>IDENTIFICATION</scope>
    <source>
        <tissue evidence="14">Blood</tissue>
    </source>
</reference>
<dbReference type="FunFam" id="1.20.1070.10:FF:000002">
    <property type="entry name" value="Olfactory receptor"/>
    <property type="match status" value="1"/>
</dbReference>
<dbReference type="InterPro" id="IPR017452">
    <property type="entry name" value="GPCR_Rhodpsn_7TM"/>
</dbReference>
<keyword evidence="11" id="KW-1003">Cell membrane</keyword>
<evidence type="ECO:0000256" key="4">
    <source>
        <dbReference type="ARBA" id="ARBA00022725"/>
    </source>
</evidence>
<evidence type="ECO:0000313" key="13">
    <source>
        <dbReference type="Proteomes" id="UP000504640"/>
    </source>
</evidence>
<dbReference type="GeneID" id="116525293"/>
<evidence type="ECO:0000256" key="2">
    <source>
        <dbReference type="ARBA" id="ARBA00022606"/>
    </source>
</evidence>
<evidence type="ECO:0000256" key="8">
    <source>
        <dbReference type="ARBA" id="ARBA00023170"/>
    </source>
</evidence>
<keyword evidence="7 11" id="KW-0472">Membrane</keyword>
<evidence type="ECO:0000256" key="9">
    <source>
        <dbReference type="ARBA" id="ARBA00023224"/>
    </source>
</evidence>
<dbReference type="PANTHER" id="PTHR26450:SF16">
    <property type="entry name" value="OLFACTORY RECEPTOR"/>
    <property type="match status" value="1"/>
</dbReference>
<feature type="transmembrane region" description="Helical" evidence="11">
    <location>
        <begin position="272"/>
        <end position="295"/>
    </location>
</feature>
<evidence type="ECO:0000256" key="10">
    <source>
        <dbReference type="RuleBase" id="RU000688"/>
    </source>
</evidence>
<dbReference type="PROSITE" id="PS00237">
    <property type="entry name" value="G_PROTEIN_RECEP_F1_1"/>
    <property type="match status" value="1"/>
</dbReference>
<accession>A0A6J3ES14</accession>
<keyword evidence="13" id="KW-1185">Reference proteome</keyword>
<keyword evidence="4 11" id="KW-0552">Olfaction</keyword>
<feature type="transmembrane region" description="Helical" evidence="11">
    <location>
        <begin position="62"/>
        <end position="84"/>
    </location>
</feature>
<dbReference type="RefSeq" id="XP_032096985.1">
    <property type="nucleotide sequence ID" value="XM_032241094.1"/>
</dbReference>
<dbReference type="InterPro" id="IPR000276">
    <property type="entry name" value="GPCR_Rhodpsn"/>
</dbReference>
<keyword evidence="6 10" id="KW-0297">G-protein coupled receptor</keyword>
<keyword evidence="8 10" id="KW-0675">Receptor</keyword>
<dbReference type="Pfam" id="PF13853">
    <property type="entry name" value="7tm_4"/>
    <property type="match status" value="1"/>
</dbReference>
<feature type="transmembrane region" description="Helical" evidence="11">
    <location>
        <begin position="27"/>
        <end position="50"/>
    </location>
</feature>
<dbReference type="GO" id="GO:0071396">
    <property type="term" value="P:cellular response to lipid"/>
    <property type="evidence" value="ECO:0007669"/>
    <property type="project" value="UniProtKB-ARBA"/>
</dbReference>
<keyword evidence="5 11" id="KW-1133">Transmembrane helix</keyword>
<dbReference type="GO" id="GO:0005886">
    <property type="term" value="C:plasma membrane"/>
    <property type="evidence" value="ECO:0007669"/>
    <property type="project" value="UniProtKB-SubCell"/>
</dbReference>
<feature type="transmembrane region" description="Helical" evidence="11">
    <location>
        <begin position="104"/>
        <end position="122"/>
    </location>
</feature>
<dbReference type="InterPro" id="IPR050402">
    <property type="entry name" value="OR51/52/56-like"/>
</dbReference>
<comment type="similarity">
    <text evidence="10">Belongs to the G-protein coupled receptor 1 family.</text>
</comment>
<keyword evidence="3 10" id="KW-0812">Transmembrane</keyword>
<protein>
    <recommendedName>
        <fullName evidence="11">Olfactory receptor</fullName>
    </recommendedName>
</protein>
<comment type="subcellular location">
    <subcellularLocation>
        <location evidence="11">Cell membrane</location>
        <topology evidence="11">Multi-pass membrane protein</topology>
    </subcellularLocation>
    <subcellularLocation>
        <location evidence="1">Membrane</location>
        <topology evidence="1">Multi-pass membrane protein</topology>
    </subcellularLocation>
</comment>
<gene>
    <name evidence="14" type="primary">LOC116525293</name>
</gene>
<proteinExistence type="inferred from homology"/>
<dbReference type="PRINTS" id="PR00245">
    <property type="entry name" value="OLFACTORYR"/>
</dbReference>
<dbReference type="PROSITE" id="PS50262">
    <property type="entry name" value="G_PROTEIN_RECEP_F1_2"/>
    <property type="match status" value="1"/>
</dbReference>
<evidence type="ECO:0000256" key="3">
    <source>
        <dbReference type="ARBA" id="ARBA00022692"/>
    </source>
</evidence>
<organism evidence="13 14">
    <name type="scientific">Sapajus apella</name>
    <name type="common">Brown-capped capuchin</name>
    <name type="synonym">Cebus apella</name>
    <dbReference type="NCBI Taxonomy" id="9515"/>
    <lineage>
        <taxon>Eukaryota</taxon>
        <taxon>Metazoa</taxon>
        <taxon>Chordata</taxon>
        <taxon>Craniata</taxon>
        <taxon>Vertebrata</taxon>
        <taxon>Euteleostomi</taxon>
        <taxon>Mammalia</taxon>
        <taxon>Eutheria</taxon>
        <taxon>Euarchontoglires</taxon>
        <taxon>Primates</taxon>
        <taxon>Haplorrhini</taxon>
        <taxon>Platyrrhini</taxon>
        <taxon>Cebidae</taxon>
        <taxon>Cebinae</taxon>
        <taxon>Sapajus</taxon>
    </lineage>
</organism>
<name>A0A6J3ES14_SAPAP</name>
<dbReference type="Gene3D" id="1.20.1070.10">
    <property type="entry name" value="Rhodopsin 7-helix transmembrane proteins"/>
    <property type="match status" value="1"/>
</dbReference>
<keyword evidence="2 11" id="KW-0716">Sensory transduction</keyword>
<dbReference type="GO" id="GO:0004984">
    <property type="term" value="F:olfactory receptor activity"/>
    <property type="evidence" value="ECO:0007669"/>
    <property type="project" value="InterPro"/>
</dbReference>